<feature type="transmembrane region" description="Helical" evidence="6">
    <location>
        <begin position="38"/>
        <end position="59"/>
    </location>
</feature>
<evidence type="ECO:0000313" key="8">
    <source>
        <dbReference type="Proteomes" id="UP000235584"/>
    </source>
</evidence>
<feature type="transmembrane region" description="Helical" evidence="6">
    <location>
        <begin position="262"/>
        <end position="282"/>
    </location>
</feature>
<keyword evidence="3 6" id="KW-0812">Transmembrane</keyword>
<dbReference type="PANTHER" id="PTHR43370:SF1">
    <property type="entry name" value="GUANOSINE ABC TRANSPORTER PERMEASE PROTEIN NUPQ"/>
    <property type="match status" value="1"/>
</dbReference>
<dbReference type="Proteomes" id="UP000235584">
    <property type="component" value="Chromosome"/>
</dbReference>
<feature type="transmembrane region" description="Helical" evidence="6">
    <location>
        <begin position="94"/>
        <end position="116"/>
    </location>
</feature>
<evidence type="ECO:0000256" key="4">
    <source>
        <dbReference type="ARBA" id="ARBA00022989"/>
    </source>
</evidence>
<dbReference type="EMBL" id="CP025704">
    <property type="protein sequence ID" value="AUN99215.1"/>
    <property type="molecule type" value="Genomic_DNA"/>
</dbReference>
<protein>
    <submittedName>
        <fullName evidence="7">Sugar ABC transporter permease</fullName>
    </submittedName>
</protein>
<comment type="subcellular location">
    <subcellularLocation>
        <location evidence="1">Cell membrane</location>
        <topology evidence="1">Multi-pass membrane protein</topology>
    </subcellularLocation>
</comment>
<accession>A0A2K9NVY9</accession>
<proteinExistence type="predicted"/>
<evidence type="ECO:0000313" key="7">
    <source>
        <dbReference type="EMBL" id="AUN99215.1"/>
    </source>
</evidence>
<dbReference type="InterPro" id="IPR001851">
    <property type="entry name" value="ABC_transp_permease"/>
</dbReference>
<dbReference type="CDD" id="cd06580">
    <property type="entry name" value="TM_PBP1_transp_TpRbsC_like"/>
    <property type="match status" value="1"/>
</dbReference>
<evidence type="ECO:0000256" key="6">
    <source>
        <dbReference type="SAM" id="Phobius"/>
    </source>
</evidence>
<keyword evidence="2" id="KW-1003">Cell membrane</keyword>
<gene>
    <name evidence="7" type="ORF">C0V70_14105</name>
</gene>
<name>A0A2K9NVY9_BACTC</name>
<reference evidence="7 8" key="1">
    <citation type="submission" date="2018-01" db="EMBL/GenBank/DDBJ databases">
        <title>Complete genome sequence of Bacteriovorax stolpii DSM12778.</title>
        <authorList>
            <person name="Tang B."/>
            <person name="Chang J."/>
        </authorList>
    </citation>
    <scope>NUCLEOTIDE SEQUENCE [LARGE SCALE GENOMIC DNA]</scope>
    <source>
        <strain evidence="7 8">DSM 12778</strain>
    </source>
</reference>
<feature type="transmembrane region" description="Helical" evidence="6">
    <location>
        <begin position="65"/>
        <end position="87"/>
    </location>
</feature>
<dbReference type="GO" id="GO:0022857">
    <property type="term" value="F:transmembrane transporter activity"/>
    <property type="evidence" value="ECO:0007669"/>
    <property type="project" value="InterPro"/>
</dbReference>
<organism evidence="7 8">
    <name type="scientific">Bacteriovorax stolpii</name>
    <name type="common">Bdellovibrio stolpii</name>
    <dbReference type="NCBI Taxonomy" id="960"/>
    <lineage>
        <taxon>Bacteria</taxon>
        <taxon>Pseudomonadati</taxon>
        <taxon>Bdellovibrionota</taxon>
        <taxon>Bacteriovoracia</taxon>
        <taxon>Bacteriovoracales</taxon>
        <taxon>Bacteriovoracaceae</taxon>
        <taxon>Bacteriovorax</taxon>
    </lineage>
</organism>
<dbReference type="AlphaFoldDB" id="A0A2K9NVY9"/>
<sequence length="294" mass="31073">MEEKLMSDLLFLFSTTLMYSTPLIFTALGGVLSEKSGVINIGLEGMMTFGAFAASWVAITTGNPWLGLIAGGIAGLLLSILHAVASIRFQANQVVSGMAINFLGSGLAVFFCRIFFDGTSMTPPLDLEKKIPVFFGQYATVYLAFLATALIWFTFNKTTLGLRLISAGEHPKAAGAAGIKVSYYRYIGVLASGLLAGIGGGSLSIAIVSNFRPTLISGQGFIALAAMIFGKWNPVGTLFACLFFGFSQALVVYIGGRPEIHISSQLLATLPYILTLIVLVGLMKKTTAPSALGK</sequence>
<evidence type="ECO:0000256" key="1">
    <source>
        <dbReference type="ARBA" id="ARBA00004651"/>
    </source>
</evidence>
<dbReference type="KEGG" id="bsto:C0V70_14105"/>
<evidence type="ECO:0000256" key="5">
    <source>
        <dbReference type="ARBA" id="ARBA00023136"/>
    </source>
</evidence>
<evidence type="ECO:0000256" key="3">
    <source>
        <dbReference type="ARBA" id="ARBA00022692"/>
    </source>
</evidence>
<keyword evidence="8" id="KW-1185">Reference proteome</keyword>
<evidence type="ECO:0000256" key="2">
    <source>
        <dbReference type="ARBA" id="ARBA00022475"/>
    </source>
</evidence>
<keyword evidence="4 6" id="KW-1133">Transmembrane helix</keyword>
<keyword evidence="5 6" id="KW-0472">Membrane</keyword>
<feature type="transmembrane region" description="Helical" evidence="6">
    <location>
        <begin position="186"/>
        <end position="208"/>
    </location>
</feature>
<dbReference type="PANTHER" id="PTHR43370">
    <property type="entry name" value="SUGAR ABC TRANSPORTER INTEGRAL MEMBRANE PROTEIN-RELATED"/>
    <property type="match status" value="1"/>
</dbReference>
<dbReference type="Pfam" id="PF02653">
    <property type="entry name" value="BPD_transp_2"/>
    <property type="match status" value="1"/>
</dbReference>
<feature type="transmembrane region" description="Helical" evidence="6">
    <location>
        <begin position="237"/>
        <end position="256"/>
    </location>
</feature>
<dbReference type="GO" id="GO:0005886">
    <property type="term" value="C:plasma membrane"/>
    <property type="evidence" value="ECO:0007669"/>
    <property type="project" value="UniProtKB-SubCell"/>
</dbReference>
<feature type="transmembrane region" description="Helical" evidence="6">
    <location>
        <begin position="12"/>
        <end position="31"/>
    </location>
</feature>
<feature type="transmembrane region" description="Helical" evidence="6">
    <location>
        <begin position="136"/>
        <end position="155"/>
    </location>
</feature>